<dbReference type="Gene3D" id="1.25.40.20">
    <property type="entry name" value="Ankyrin repeat-containing domain"/>
    <property type="match status" value="3"/>
</dbReference>
<dbReference type="PANTHER" id="PTHR46586">
    <property type="entry name" value="ANKYRIN REPEAT-CONTAINING PROTEIN"/>
    <property type="match status" value="1"/>
</dbReference>
<feature type="region of interest" description="Disordered" evidence="1">
    <location>
        <begin position="35"/>
        <end position="59"/>
    </location>
</feature>
<feature type="domain" description="HPP transmembrane region" evidence="3">
    <location>
        <begin position="109"/>
        <end position="242"/>
    </location>
</feature>
<sequence length="937" mass="107326">MNINSSSNSNNNNNNENRLDEIELEEISDGSLNAISNNEIGSDSLGNSPIQPNKSETDDSVKIEILDDNAKPVIVVDDSVNQKNSNRFLSPIYRYFEKWTGIQNQTSPPMVPFSEMFWSWLGSMVGMGLLAALHYYVLNKQDLVLLIGSFAASAVLIYGAYAGPLSQPRNLIGGHLISAVIGVSIRIAFVDTLGLYSVGSFCAVAFSIVAMQLTRTLHPPGAFVKFIHERKQLKSIKWQYVLNDPKILLQHGYLSELNVLLDRPYIIDDYDGFKLIEPHFALYIQCLPTLRFLFSKYREKKAFWISLIYLTIMNHNKESTMFLVENIESIGDDVMESVLVAAFKQPSIEIIDYLYKRVKSYQYLEDSIVVIVENGQINALKYLYEYGHLRSVSASKILYTAVVYNYYELVHFIVERFPDARIKSDLLPLIAKNCDLAIYQMLLERGNEDTGENHPLQCFTYVIDMAAENNRLDTIKWLTENKPDVSRICSVKAMDVAATKGYLELVQYLHFNRSEGCSKIAMDRAAKSNHLEIVKFLNENRSEGCSYKAVDRSAKHGHFQMVKFLCDNRLEGFTRKAMNYAASNGHYEMVVYLYQWGEDMCNPVTALMNSAKGGHFEIFKFLFSKLTVEDQMISDRYVDKPLNDFLQYNSKEINRFLFDESYQLDVDQKDVDRLVQLGCHDSLRVVYQWSGGSFFNTNSMTLAIKERKLKVLKFINKNCPGIVEPKSIVTHACLSGDIDIIRYVLSKDFSTTTDNEVKFVFQLLLDYKCSLLSGHVLYETIELMIDKYQSRVTTNEYKIITPVRAGDIELVKLLYSKGIKAFDKTLLFHIANIGHIEIAKFFHDNGIEQSITGCLEKSIKNFEMFEYLYLNYPSQPPINYLNAIEKAIRNGCLNVVRYLHEHHDDHDIFTPQLTQLANDFKRAEIEKFLLSISLHTK</sequence>
<protein>
    <recommendedName>
        <fullName evidence="3">HPP transmembrane region domain-containing protein</fullName>
    </recommendedName>
</protein>
<evidence type="ECO:0000313" key="4">
    <source>
        <dbReference type="EMBL" id="EFA77113.1"/>
    </source>
</evidence>
<keyword evidence="2" id="KW-0472">Membrane</keyword>
<dbReference type="EMBL" id="ADBJ01000044">
    <property type="protein sequence ID" value="EFA77113.1"/>
    <property type="molecule type" value="Genomic_DNA"/>
</dbReference>
<evidence type="ECO:0000256" key="2">
    <source>
        <dbReference type="SAM" id="Phobius"/>
    </source>
</evidence>
<dbReference type="InterPro" id="IPR036770">
    <property type="entry name" value="Ankyrin_rpt-contain_sf"/>
</dbReference>
<feature type="transmembrane region" description="Helical" evidence="2">
    <location>
        <begin position="195"/>
        <end position="213"/>
    </location>
</feature>
<feature type="transmembrane region" description="Helical" evidence="2">
    <location>
        <begin position="117"/>
        <end position="137"/>
    </location>
</feature>
<reference evidence="4 5" key="1">
    <citation type="journal article" date="2011" name="Genome Res.">
        <title>Phylogeny-wide analysis of social amoeba genomes highlights ancient origins for complex intercellular communication.</title>
        <authorList>
            <person name="Heidel A.J."/>
            <person name="Lawal H.M."/>
            <person name="Felder M."/>
            <person name="Schilde C."/>
            <person name="Helps N.R."/>
            <person name="Tunggal B."/>
            <person name="Rivero F."/>
            <person name="John U."/>
            <person name="Schleicher M."/>
            <person name="Eichinger L."/>
            <person name="Platzer M."/>
            <person name="Noegel A.A."/>
            <person name="Schaap P."/>
            <person name="Gloeckner G."/>
        </authorList>
    </citation>
    <scope>NUCLEOTIDE SEQUENCE [LARGE SCALE GENOMIC DNA]</scope>
    <source>
        <strain evidence="5">ATCC 26659 / Pp 5 / PN500</strain>
    </source>
</reference>
<accession>D3BPA3</accession>
<keyword evidence="2" id="KW-0812">Transmembrane</keyword>
<dbReference type="PANTHER" id="PTHR46586:SF4">
    <property type="match status" value="1"/>
</dbReference>
<dbReference type="InterPro" id="IPR002110">
    <property type="entry name" value="Ankyrin_rpt"/>
</dbReference>
<dbReference type="Pfam" id="PF04982">
    <property type="entry name" value="TM_HPP"/>
    <property type="match status" value="1"/>
</dbReference>
<dbReference type="GeneID" id="31365338"/>
<comment type="caution">
    <text evidence="4">The sequence shown here is derived from an EMBL/GenBank/DDBJ whole genome shotgun (WGS) entry which is preliminary data.</text>
</comment>
<dbReference type="InParanoid" id="D3BPA3"/>
<dbReference type="Proteomes" id="UP000001396">
    <property type="component" value="Unassembled WGS sequence"/>
</dbReference>
<dbReference type="SMART" id="SM00248">
    <property type="entry name" value="ANK"/>
    <property type="match status" value="7"/>
</dbReference>
<evidence type="ECO:0000259" key="3">
    <source>
        <dbReference type="Pfam" id="PF04982"/>
    </source>
</evidence>
<dbReference type="Pfam" id="PF13637">
    <property type="entry name" value="Ank_4"/>
    <property type="match status" value="1"/>
</dbReference>
<dbReference type="AlphaFoldDB" id="D3BPA3"/>
<organism evidence="4 5">
    <name type="scientific">Heterostelium pallidum (strain ATCC 26659 / Pp 5 / PN500)</name>
    <name type="common">Cellular slime mold</name>
    <name type="synonym">Polysphondylium pallidum</name>
    <dbReference type="NCBI Taxonomy" id="670386"/>
    <lineage>
        <taxon>Eukaryota</taxon>
        <taxon>Amoebozoa</taxon>
        <taxon>Evosea</taxon>
        <taxon>Eumycetozoa</taxon>
        <taxon>Dictyostelia</taxon>
        <taxon>Acytosteliales</taxon>
        <taxon>Acytosteliaceae</taxon>
        <taxon>Heterostelium</taxon>
    </lineage>
</organism>
<proteinExistence type="predicted"/>
<gene>
    <name evidence="4" type="ORF">PPL_09866</name>
</gene>
<dbReference type="RefSeq" id="XP_020429242.1">
    <property type="nucleotide sequence ID" value="XM_020580655.1"/>
</dbReference>
<feature type="transmembrane region" description="Helical" evidence="2">
    <location>
        <begin position="170"/>
        <end position="189"/>
    </location>
</feature>
<name>D3BPA3_HETP5</name>
<keyword evidence="5" id="KW-1185">Reference proteome</keyword>
<feature type="compositionally biased region" description="Polar residues" evidence="1">
    <location>
        <begin position="35"/>
        <end position="54"/>
    </location>
</feature>
<dbReference type="InterPro" id="IPR052050">
    <property type="entry name" value="SecEffector_AnkRepeat"/>
</dbReference>
<keyword evidence="2" id="KW-1133">Transmembrane helix</keyword>
<evidence type="ECO:0000256" key="1">
    <source>
        <dbReference type="SAM" id="MobiDB-lite"/>
    </source>
</evidence>
<dbReference type="Pfam" id="PF12796">
    <property type="entry name" value="Ank_2"/>
    <property type="match status" value="1"/>
</dbReference>
<dbReference type="SUPFAM" id="SSF48403">
    <property type="entry name" value="Ankyrin repeat"/>
    <property type="match status" value="2"/>
</dbReference>
<evidence type="ECO:0000313" key="5">
    <source>
        <dbReference type="Proteomes" id="UP000001396"/>
    </source>
</evidence>
<feature type="transmembrane region" description="Helical" evidence="2">
    <location>
        <begin position="143"/>
        <end position="163"/>
    </location>
</feature>
<dbReference type="InterPro" id="IPR058581">
    <property type="entry name" value="TM_HPP"/>
</dbReference>